<feature type="region of interest" description="Disordered" evidence="1">
    <location>
        <begin position="245"/>
        <end position="304"/>
    </location>
</feature>
<dbReference type="Proteomes" id="UP000748756">
    <property type="component" value="Unassembled WGS sequence"/>
</dbReference>
<evidence type="ECO:0008006" key="5">
    <source>
        <dbReference type="Google" id="ProtNLM"/>
    </source>
</evidence>
<dbReference type="AlphaFoldDB" id="A0A9P5RTC7"/>
<reference evidence="3" key="1">
    <citation type="journal article" date="2020" name="Fungal Divers.">
        <title>Resolving the Mortierellaceae phylogeny through synthesis of multi-gene phylogenetics and phylogenomics.</title>
        <authorList>
            <person name="Vandepol N."/>
            <person name="Liber J."/>
            <person name="Desiro A."/>
            <person name="Na H."/>
            <person name="Kennedy M."/>
            <person name="Barry K."/>
            <person name="Grigoriev I.V."/>
            <person name="Miller A.N."/>
            <person name="O'Donnell K."/>
            <person name="Stajich J.E."/>
            <person name="Bonito G."/>
        </authorList>
    </citation>
    <scope>NUCLEOTIDE SEQUENCE</scope>
    <source>
        <strain evidence="3">NRRL 6426</strain>
    </source>
</reference>
<feature type="region of interest" description="Disordered" evidence="1">
    <location>
        <begin position="68"/>
        <end position="127"/>
    </location>
</feature>
<evidence type="ECO:0000313" key="4">
    <source>
        <dbReference type="Proteomes" id="UP000748756"/>
    </source>
</evidence>
<dbReference type="Gene3D" id="2.70.50.70">
    <property type="match status" value="1"/>
</dbReference>
<sequence length="304" mass="33093">MPFMTLSKATLVLFAASLILLLTQHVKAHSYADCIDWRFKDPKKPSWSDKHGACFGYARRFPLKAKPFAKLDSDNPNRHYQQSHKNPDPNHSLPCSDGRQGEEPGADETMANPISAAYNGKDKHGRKTGVQTVSKAGEKLCIRWPAKNHAVPSEKNQPVTIALSKVNPKKDPTQLQFLDNIIAELNYKNCTDKSKDTDIWSCGDCFKLPTNLKPGNVVMQWRWKLNSNEFYTSCADIKIEPPSITAPTVDIPSKTTSTFHTPTSASSASSASSAPSTSQIPSSASSALSASPTSASASPIAFSV</sequence>
<keyword evidence="2" id="KW-0732">Signal</keyword>
<feature type="compositionally biased region" description="Low complexity" evidence="1">
    <location>
        <begin position="252"/>
        <end position="304"/>
    </location>
</feature>
<evidence type="ECO:0000256" key="1">
    <source>
        <dbReference type="SAM" id="MobiDB-lite"/>
    </source>
</evidence>
<feature type="signal peptide" evidence="2">
    <location>
        <begin position="1"/>
        <end position="28"/>
    </location>
</feature>
<protein>
    <recommendedName>
        <fullName evidence="5">Chitin-binding type-4 domain-containing protein</fullName>
    </recommendedName>
</protein>
<comment type="caution">
    <text evidence="3">The sequence shown here is derived from an EMBL/GenBank/DDBJ whole genome shotgun (WGS) entry which is preliminary data.</text>
</comment>
<evidence type="ECO:0000313" key="3">
    <source>
        <dbReference type="EMBL" id="KAF9143833.1"/>
    </source>
</evidence>
<proteinExistence type="predicted"/>
<dbReference type="OrthoDB" id="165036at2759"/>
<dbReference type="PANTHER" id="PTHR35559:SF1">
    <property type="entry name" value="CHITIN-BINDING TYPE-4 DOMAIN-CONTAINING PROTEIN"/>
    <property type="match status" value="1"/>
</dbReference>
<evidence type="ECO:0000256" key="2">
    <source>
        <dbReference type="SAM" id="SignalP"/>
    </source>
</evidence>
<dbReference type="PANTHER" id="PTHR35559">
    <property type="entry name" value="CHITIN-BINDING TYPE-4 DOMAIN-CONTAINING PROTEIN"/>
    <property type="match status" value="1"/>
</dbReference>
<organism evidence="3 4">
    <name type="scientific">Linnemannia schmuckeri</name>
    <dbReference type="NCBI Taxonomy" id="64567"/>
    <lineage>
        <taxon>Eukaryota</taxon>
        <taxon>Fungi</taxon>
        <taxon>Fungi incertae sedis</taxon>
        <taxon>Mucoromycota</taxon>
        <taxon>Mortierellomycotina</taxon>
        <taxon>Mortierellomycetes</taxon>
        <taxon>Mortierellales</taxon>
        <taxon>Mortierellaceae</taxon>
        <taxon>Linnemannia</taxon>
    </lineage>
</organism>
<keyword evidence="4" id="KW-1185">Reference proteome</keyword>
<name>A0A9P5RTC7_9FUNG</name>
<accession>A0A9P5RTC7</accession>
<dbReference type="EMBL" id="JAAAUQ010001043">
    <property type="protein sequence ID" value="KAF9143833.1"/>
    <property type="molecule type" value="Genomic_DNA"/>
</dbReference>
<feature type="chain" id="PRO_5040499685" description="Chitin-binding type-4 domain-containing protein" evidence="2">
    <location>
        <begin position="29"/>
        <end position="304"/>
    </location>
</feature>
<gene>
    <name evidence="3" type="ORF">BG015_000289</name>
</gene>